<evidence type="ECO:0000313" key="7">
    <source>
        <dbReference type="Proteomes" id="UP000271469"/>
    </source>
</evidence>
<dbReference type="PROSITE" id="PS51078">
    <property type="entry name" value="ICLR_ED"/>
    <property type="match status" value="1"/>
</dbReference>
<evidence type="ECO:0000313" key="6">
    <source>
        <dbReference type="EMBL" id="AZG46513.1"/>
    </source>
</evidence>
<dbReference type="PROSITE" id="PS51077">
    <property type="entry name" value="HTH_ICLR"/>
    <property type="match status" value="1"/>
</dbReference>
<dbReference type="KEGG" id="gom:D7316_03114"/>
<keyword evidence="3" id="KW-0804">Transcription</keyword>
<protein>
    <submittedName>
        <fullName evidence="6">HTH-type transcriptional regulator KipR</fullName>
    </submittedName>
</protein>
<dbReference type="Gene3D" id="1.10.10.10">
    <property type="entry name" value="Winged helix-like DNA-binding domain superfamily/Winged helix DNA-binding domain"/>
    <property type="match status" value="1"/>
</dbReference>
<dbReference type="Gene3D" id="3.30.450.40">
    <property type="match status" value="1"/>
</dbReference>
<dbReference type="SMART" id="SM00346">
    <property type="entry name" value="HTH_ICLR"/>
    <property type="match status" value="1"/>
</dbReference>
<dbReference type="Pfam" id="PF09339">
    <property type="entry name" value="HTH_IclR"/>
    <property type="match status" value="1"/>
</dbReference>
<keyword evidence="7" id="KW-1185">Reference proteome</keyword>
<dbReference type="InterPro" id="IPR050707">
    <property type="entry name" value="HTH_MetabolicPath_Reg"/>
</dbReference>
<evidence type="ECO:0000259" key="5">
    <source>
        <dbReference type="PROSITE" id="PS51078"/>
    </source>
</evidence>
<dbReference type="Pfam" id="PF01614">
    <property type="entry name" value="IclR_C"/>
    <property type="match status" value="1"/>
</dbReference>
<sequence>MPYDVVMDVPAPSSGVIARASAVLTALSRHEPDGSTTSVLAREASLPRATTHRLLADMAEAGLIDRDVRNGRWHLGSQIYLLGTVAATRYDIVELARDSLVSVARETGESAYLSTRQGDETVCVATEEGSFPLRSHVLQVGTRFPLGVASAGLAILAHLPKEEQDRVIAAITPEPTWRDPHDGAGIRRRIARTRRTGYAENPGLIVEGSWGLGAAVFDSAGNPLWALSITGVQTRFGRERLPRLGRLLMDEAHNLTKRLG</sequence>
<dbReference type="SUPFAM" id="SSF46785">
    <property type="entry name" value="Winged helix' DNA-binding domain"/>
    <property type="match status" value="1"/>
</dbReference>
<proteinExistence type="predicted"/>
<name>A0A3G8JNE3_9ACTN</name>
<evidence type="ECO:0000256" key="1">
    <source>
        <dbReference type="ARBA" id="ARBA00023015"/>
    </source>
</evidence>
<accession>A0A3G8JNE3</accession>
<dbReference type="GO" id="GO:0003700">
    <property type="term" value="F:DNA-binding transcription factor activity"/>
    <property type="evidence" value="ECO:0007669"/>
    <property type="project" value="TreeGrafter"/>
</dbReference>
<keyword evidence="1" id="KW-0805">Transcription regulation</keyword>
<dbReference type="SUPFAM" id="SSF55781">
    <property type="entry name" value="GAF domain-like"/>
    <property type="match status" value="1"/>
</dbReference>
<dbReference type="GO" id="GO:0045892">
    <property type="term" value="P:negative regulation of DNA-templated transcription"/>
    <property type="evidence" value="ECO:0007669"/>
    <property type="project" value="TreeGrafter"/>
</dbReference>
<dbReference type="InterPro" id="IPR014757">
    <property type="entry name" value="Tscrpt_reg_IclR_C"/>
</dbReference>
<dbReference type="EMBL" id="CP033972">
    <property type="protein sequence ID" value="AZG46513.1"/>
    <property type="molecule type" value="Genomic_DNA"/>
</dbReference>
<reference evidence="6 7" key="1">
    <citation type="submission" date="2018-11" db="EMBL/GenBank/DDBJ databases">
        <title>Gordonia insulae sp. nov., isolated from an island soil.</title>
        <authorList>
            <person name="Kim Y.S."/>
            <person name="Kim S.B."/>
        </authorList>
    </citation>
    <scope>NUCLEOTIDE SEQUENCE [LARGE SCALE GENOMIC DNA]</scope>
    <source>
        <strain evidence="6 7">MMS17-SY073</strain>
    </source>
</reference>
<feature type="domain" description="HTH iclR-type" evidence="4">
    <location>
        <begin position="14"/>
        <end position="77"/>
    </location>
</feature>
<dbReference type="PANTHER" id="PTHR30136">
    <property type="entry name" value="HELIX-TURN-HELIX TRANSCRIPTIONAL REGULATOR, ICLR FAMILY"/>
    <property type="match status" value="1"/>
</dbReference>
<evidence type="ECO:0000259" key="4">
    <source>
        <dbReference type="PROSITE" id="PS51077"/>
    </source>
</evidence>
<dbReference type="InterPro" id="IPR005471">
    <property type="entry name" value="Tscrpt_reg_IclR_N"/>
</dbReference>
<feature type="domain" description="IclR-ED" evidence="5">
    <location>
        <begin position="78"/>
        <end position="260"/>
    </location>
</feature>
<gene>
    <name evidence="6" type="primary">kipR_2</name>
    <name evidence="6" type="ORF">D7316_03114</name>
</gene>
<keyword evidence="2" id="KW-0238">DNA-binding</keyword>
<dbReference type="InterPro" id="IPR036388">
    <property type="entry name" value="WH-like_DNA-bd_sf"/>
</dbReference>
<dbReference type="Proteomes" id="UP000271469">
    <property type="component" value="Chromosome"/>
</dbReference>
<organism evidence="6 7">
    <name type="scientific">Gordonia insulae</name>
    <dbReference type="NCBI Taxonomy" id="2420509"/>
    <lineage>
        <taxon>Bacteria</taxon>
        <taxon>Bacillati</taxon>
        <taxon>Actinomycetota</taxon>
        <taxon>Actinomycetes</taxon>
        <taxon>Mycobacteriales</taxon>
        <taxon>Gordoniaceae</taxon>
        <taxon>Gordonia</taxon>
    </lineage>
</organism>
<evidence type="ECO:0000256" key="2">
    <source>
        <dbReference type="ARBA" id="ARBA00023125"/>
    </source>
</evidence>
<dbReference type="InterPro" id="IPR036390">
    <property type="entry name" value="WH_DNA-bd_sf"/>
</dbReference>
<dbReference type="GO" id="GO:0003677">
    <property type="term" value="F:DNA binding"/>
    <property type="evidence" value="ECO:0007669"/>
    <property type="project" value="UniProtKB-KW"/>
</dbReference>
<dbReference type="PANTHER" id="PTHR30136:SF39">
    <property type="entry name" value="TRANSCRIPTIONAL REGULATORY PROTEIN"/>
    <property type="match status" value="1"/>
</dbReference>
<evidence type="ECO:0000256" key="3">
    <source>
        <dbReference type="ARBA" id="ARBA00023163"/>
    </source>
</evidence>
<dbReference type="AlphaFoldDB" id="A0A3G8JNE3"/>
<dbReference type="InterPro" id="IPR029016">
    <property type="entry name" value="GAF-like_dom_sf"/>
</dbReference>